<evidence type="ECO:0000256" key="1">
    <source>
        <dbReference type="SAM" id="MobiDB-lite"/>
    </source>
</evidence>
<organism evidence="2 3">
    <name type="scientific">Caerostris extrusa</name>
    <name type="common">Bark spider</name>
    <name type="synonym">Caerostris bankana</name>
    <dbReference type="NCBI Taxonomy" id="172846"/>
    <lineage>
        <taxon>Eukaryota</taxon>
        <taxon>Metazoa</taxon>
        <taxon>Ecdysozoa</taxon>
        <taxon>Arthropoda</taxon>
        <taxon>Chelicerata</taxon>
        <taxon>Arachnida</taxon>
        <taxon>Araneae</taxon>
        <taxon>Araneomorphae</taxon>
        <taxon>Entelegynae</taxon>
        <taxon>Araneoidea</taxon>
        <taxon>Araneidae</taxon>
        <taxon>Caerostris</taxon>
    </lineage>
</organism>
<proteinExistence type="predicted"/>
<feature type="region of interest" description="Disordered" evidence="1">
    <location>
        <begin position="1"/>
        <end position="20"/>
    </location>
</feature>
<name>A0AAV4ULC5_CAEEX</name>
<evidence type="ECO:0000313" key="3">
    <source>
        <dbReference type="Proteomes" id="UP001054945"/>
    </source>
</evidence>
<comment type="caution">
    <text evidence="2">The sequence shown here is derived from an EMBL/GenBank/DDBJ whole genome shotgun (WGS) entry which is preliminary data.</text>
</comment>
<dbReference type="EMBL" id="BPLR01013078">
    <property type="protein sequence ID" value="GIY58569.1"/>
    <property type="molecule type" value="Genomic_DNA"/>
</dbReference>
<gene>
    <name evidence="2" type="ORF">CEXT_142441</name>
</gene>
<keyword evidence="3" id="KW-1185">Reference proteome</keyword>
<protein>
    <submittedName>
        <fullName evidence="2">Uncharacterized protein</fullName>
    </submittedName>
</protein>
<accession>A0AAV4ULC5</accession>
<dbReference type="Proteomes" id="UP001054945">
    <property type="component" value="Unassembled WGS sequence"/>
</dbReference>
<reference evidence="2 3" key="1">
    <citation type="submission" date="2021-06" db="EMBL/GenBank/DDBJ databases">
        <title>Caerostris extrusa draft genome.</title>
        <authorList>
            <person name="Kono N."/>
            <person name="Arakawa K."/>
        </authorList>
    </citation>
    <scope>NUCLEOTIDE SEQUENCE [LARGE SCALE GENOMIC DNA]</scope>
</reference>
<dbReference type="AlphaFoldDB" id="A0AAV4ULC5"/>
<evidence type="ECO:0000313" key="2">
    <source>
        <dbReference type="EMBL" id="GIY58569.1"/>
    </source>
</evidence>
<sequence length="109" mass="12483">MLGAGDMMYNEKKQVHTRPRTYSKLYTASKGSLEKNHDLTKPEIPRCSCQLLIEMSQKMCCQQGRHCSFDDWTPSTGKGLNVNIECARFRPGKQRWPDQSQRVCTGNTL</sequence>